<organism evidence="1">
    <name type="scientific">Arundo donax</name>
    <name type="common">Giant reed</name>
    <name type="synonym">Donax arundinaceus</name>
    <dbReference type="NCBI Taxonomy" id="35708"/>
    <lineage>
        <taxon>Eukaryota</taxon>
        <taxon>Viridiplantae</taxon>
        <taxon>Streptophyta</taxon>
        <taxon>Embryophyta</taxon>
        <taxon>Tracheophyta</taxon>
        <taxon>Spermatophyta</taxon>
        <taxon>Magnoliopsida</taxon>
        <taxon>Liliopsida</taxon>
        <taxon>Poales</taxon>
        <taxon>Poaceae</taxon>
        <taxon>PACMAD clade</taxon>
        <taxon>Arundinoideae</taxon>
        <taxon>Arundineae</taxon>
        <taxon>Arundo</taxon>
    </lineage>
</organism>
<reference evidence="1" key="2">
    <citation type="journal article" date="2015" name="Data Brief">
        <title>Shoot transcriptome of the giant reed, Arundo donax.</title>
        <authorList>
            <person name="Barrero R.A."/>
            <person name="Guerrero F.D."/>
            <person name="Moolhuijzen P."/>
            <person name="Goolsby J.A."/>
            <person name="Tidwell J."/>
            <person name="Bellgard S.E."/>
            <person name="Bellgard M.I."/>
        </authorList>
    </citation>
    <scope>NUCLEOTIDE SEQUENCE</scope>
    <source>
        <tissue evidence="1">Shoot tissue taken approximately 20 cm above the soil surface</tissue>
    </source>
</reference>
<protein>
    <submittedName>
        <fullName evidence="1">Uncharacterized protein</fullName>
    </submittedName>
</protein>
<accession>A0A0A9TGU3</accession>
<dbReference type="AlphaFoldDB" id="A0A0A9TGU3"/>
<reference evidence="1" key="1">
    <citation type="submission" date="2014-09" db="EMBL/GenBank/DDBJ databases">
        <authorList>
            <person name="Magalhaes I.L.F."/>
            <person name="Oliveira U."/>
            <person name="Santos F.R."/>
            <person name="Vidigal T.H.D.A."/>
            <person name="Brescovit A.D."/>
            <person name="Santos A.J."/>
        </authorList>
    </citation>
    <scope>NUCLEOTIDE SEQUENCE</scope>
    <source>
        <tissue evidence="1">Shoot tissue taken approximately 20 cm above the soil surface</tissue>
    </source>
</reference>
<dbReference type="EMBL" id="GBRH01244763">
    <property type="protein sequence ID" value="JAD53132.1"/>
    <property type="molecule type" value="Transcribed_RNA"/>
</dbReference>
<name>A0A0A9TGU3_ARUDO</name>
<evidence type="ECO:0000313" key="1">
    <source>
        <dbReference type="EMBL" id="JAD53132.1"/>
    </source>
</evidence>
<sequence>MVRITNSLVWTLDVVISHSSALFKK</sequence>
<proteinExistence type="predicted"/>